<organism evidence="1 2">
    <name type="scientific">Parnassius mnemosyne</name>
    <name type="common">clouded apollo</name>
    <dbReference type="NCBI Taxonomy" id="213953"/>
    <lineage>
        <taxon>Eukaryota</taxon>
        <taxon>Metazoa</taxon>
        <taxon>Ecdysozoa</taxon>
        <taxon>Arthropoda</taxon>
        <taxon>Hexapoda</taxon>
        <taxon>Insecta</taxon>
        <taxon>Pterygota</taxon>
        <taxon>Neoptera</taxon>
        <taxon>Endopterygota</taxon>
        <taxon>Lepidoptera</taxon>
        <taxon>Glossata</taxon>
        <taxon>Ditrysia</taxon>
        <taxon>Papilionoidea</taxon>
        <taxon>Papilionidae</taxon>
        <taxon>Parnassiinae</taxon>
        <taxon>Parnassini</taxon>
        <taxon>Parnassius</taxon>
        <taxon>Driopa</taxon>
    </lineage>
</organism>
<dbReference type="InterPro" id="IPR036397">
    <property type="entry name" value="RNaseH_sf"/>
</dbReference>
<evidence type="ECO:0000313" key="1">
    <source>
        <dbReference type="EMBL" id="CAK1592639.1"/>
    </source>
</evidence>
<gene>
    <name evidence="1" type="ORF">PARMNEM_LOCUS12554</name>
</gene>
<protein>
    <recommendedName>
        <fullName evidence="3">Tc1-like transposase DDE domain-containing protein</fullName>
    </recommendedName>
</protein>
<dbReference type="Gene3D" id="3.30.60.30">
    <property type="match status" value="1"/>
</dbReference>
<dbReference type="AlphaFoldDB" id="A0AAV1LE58"/>
<proteinExistence type="predicted"/>
<sequence>MFNNRHWVFQQDSAPAHRAKSTQDWLAAREIDFIRHEDWPSTSPDLNPLDYKIWQHLEEKACSKPHPNLESLKTYLIKAAADIDMDLVQIKEDSAVDSHLNYAHIKLMCLNRDKICRNDGTNLCAVRFVDKNKQYKDFENACYLFYNNMCENPGKEFAIVTSGSCEQYNNSRRNTLRNGPVADAKNGTSTAKTTMSTLYSIVTAFDQHVCPLSCPDIYNPVCVNVNRRLGKYAKLLHFVNHCAGDVYYCKHQEEFSPAPQNDEKVETSLLSWSYCGSIRYLQLARFSEMTSSMGHYGWLSGNYKYSHIMEPHERMKGYG</sequence>
<evidence type="ECO:0008006" key="3">
    <source>
        <dbReference type="Google" id="ProtNLM"/>
    </source>
</evidence>
<name>A0AAV1LE58_9NEOP</name>
<dbReference type="Gene3D" id="3.30.420.10">
    <property type="entry name" value="Ribonuclease H-like superfamily/Ribonuclease H"/>
    <property type="match status" value="1"/>
</dbReference>
<accession>A0AAV1LE58</accession>
<evidence type="ECO:0000313" key="2">
    <source>
        <dbReference type="Proteomes" id="UP001314205"/>
    </source>
</evidence>
<reference evidence="1 2" key="1">
    <citation type="submission" date="2023-11" db="EMBL/GenBank/DDBJ databases">
        <authorList>
            <person name="Hedman E."/>
            <person name="Englund M."/>
            <person name="Stromberg M."/>
            <person name="Nyberg Akerstrom W."/>
            <person name="Nylinder S."/>
            <person name="Jareborg N."/>
            <person name="Kallberg Y."/>
            <person name="Kronander E."/>
        </authorList>
    </citation>
    <scope>NUCLEOTIDE SEQUENCE [LARGE SCALE GENOMIC DNA]</scope>
</reference>
<keyword evidence="2" id="KW-1185">Reference proteome</keyword>
<comment type="caution">
    <text evidence="1">The sequence shown here is derived from an EMBL/GenBank/DDBJ whole genome shotgun (WGS) entry which is preliminary data.</text>
</comment>
<dbReference type="Proteomes" id="UP001314205">
    <property type="component" value="Unassembled WGS sequence"/>
</dbReference>
<dbReference type="GO" id="GO:0003676">
    <property type="term" value="F:nucleic acid binding"/>
    <property type="evidence" value="ECO:0007669"/>
    <property type="project" value="InterPro"/>
</dbReference>
<dbReference type="EMBL" id="CAVLGL010000087">
    <property type="protein sequence ID" value="CAK1592639.1"/>
    <property type="molecule type" value="Genomic_DNA"/>
</dbReference>